<evidence type="ECO:0000313" key="4">
    <source>
        <dbReference type="EMBL" id="KAL1591248.1"/>
    </source>
</evidence>
<organism evidence="4 5">
    <name type="scientific">Cladosporium halotolerans</name>
    <dbReference type="NCBI Taxonomy" id="1052096"/>
    <lineage>
        <taxon>Eukaryota</taxon>
        <taxon>Fungi</taxon>
        <taxon>Dikarya</taxon>
        <taxon>Ascomycota</taxon>
        <taxon>Pezizomycotina</taxon>
        <taxon>Dothideomycetes</taxon>
        <taxon>Dothideomycetidae</taxon>
        <taxon>Cladosporiales</taxon>
        <taxon>Cladosporiaceae</taxon>
        <taxon>Cladosporium</taxon>
    </lineage>
</organism>
<name>A0AB34L200_9PEZI</name>
<evidence type="ECO:0000256" key="1">
    <source>
        <dbReference type="ARBA" id="ARBA00007473"/>
    </source>
</evidence>
<reference evidence="4 5" key="1">
    <citation type="journal article" date="2020" name="Microbiol. Resour. Announc.">
        <title>Draft Genome Sequence of a Cladosporium Species Isolated from the Mesophotic Ascidian Didemnum maculosum.</title>
        <authorList>
            <person name="Gioti A."/>
            <person name="Siaperas R."/>
            <person name="Nikolaivits E."/>
            <person name="Le Goff G."/>
            <person name="Ouazzani J."/>
            <person name="Kotoulas G."/>
            <person name="Topakas E."/>
        </authorList>
    </citation>
    <scope>NUCLEOTIDE SEQUENCE [LARGE SCALE GENOMIC DNA]</scope>
    <source>
        <strain evidence="4 5">TM138-S3</strain>
    </source>
</reference>
<dbReference type="RefSeq" id="XP_069234353.1">
    <property type="nucleotide sequence ID" value="XM_069368667.1"/>
</dbReference>
<feature type="compositionally biased region" description="Acidic residues" evidence="2">
    <location>
        <begin position="423"/>
        <end position="437"/>
    </location>
</feature>
<feature type="domain" description="Kri1-like C-terminal" evidence="3">
    <location>
        <begin position="498"/>
        <end position="588"/>
    </location>
</feature>
<feature type="region of interest" description="Disordered" evidence="2">
    <location>
        <begin position="302"/>
        <end position="329"/>
    </location>
</feature>
<feature type="compositionally biased region" description="Basic and acidic residues" evidence="2">
    <location>
        <begin position="611"/>
        <end position="629"/>
    </location>
</feature>
<feature type="compositionally biased region" description="Acidic residues" evidence="2">
    <location>
        <begin position="184"/>
        <end position="194"/>
    </location>
</feature>
<evidence type="ECO:0000313" key="5">
    <source>
        <dbReference type="Proteomes" id="UP000803884"/>
    </source>
</evidence>
<dbReference type="InterPro" id="IPR024626">
    <property type="entry name" value="Kri1-like_C"/>
</dbReference>
<feature type="region of interest" description="Disordered" evidence="2">
    <location>
        <begin position="149"/>
        <end position="226"/>
    </location>
</feature>
<dbReference type="Pfam" id="PF12936">
    <property type="entry name" value="Kri1_C"/>
    <property type="match status" value="1"/>
</dbReference>
<feature type="compositionally biased region" description="Basic and acidic residues" evidence="2">
    <location>
        <begin position="564"/>
        <end position="575"/>
    </location>
</feature>
<feature type="compositionally biased region" description="Basic and acidic residues" evidence="2">
    <location>
        <begin position="481"/>
        <end position="490"/>
    </location>
</feature>
<sequence>MAERPAKRTKLLSDSESDGSDNEGVKLPQSSKKAHFKINDEYAKRFEHNNKRADLHRLEEKYGKGGAEEDSEEESSTDESEDDDADLVTADLDNEIFATLKAIKEKDPRVYDEKVKFYKEFDPENVPREEKKDKAMTLQDYHRQNLLAGYTGEDEEDKNVPQTYNQEQDALRRQVVGQMHALADGEEAGSDSEDDFKPKAKGAHDSVPAAKSKSSKAKKLSEQDIAAAEKDPETYLSNFMAAQAWRAPGGANPHAFDSDDSEDEARADAFEEAYNMRFEDPALANEKLQTFARDVGKYSVRRDEVSGRKAAREKERQRKEAERLEREEDRARLRKLKIEEAEEKVKKIKEAAGLRGKDVDIGQWRDVIEGDFDDDQWDKEMQRRFGEDYYAENEGAGGDDSDVEMGDAADGKKHKVKKPKWDDDIDIGDLVPEFEEEEARKYTLSSDDEEDGGAPVEPEDDDDDSDAEQEGGKKRKTKKDRLKEKAEAKRASRKERRAIEEMVDSNLPLAHPALATGSSKAPVTGFRYRETSPTSFGLSARDILFADDSALNQFAGLKKMATWRDPERKAREAKKLSKKGRLRQWRKDTFGKPDAPEGGFEYVLGDAPAEAEPKKAKKDADGNVKEGERKKKRSKKRKAKEIEA</sequence>
<comment type="caution">
    <text evidence="4">The sequence shown here is derived from an EMBL/GenBank/DDBJ whole genome shotgun (WGS) entry which is preliminary data.</text>
</comment>
<evidence type="ECO:0000259" key="3">
    <source>
        <dbReference type="Pfam" id="PF12936"/>
    </source>
</evidence>
<dbReference type="GO" id="GO:0030686">
    <property type="term" value="C:90S preribosome"/>
    <property type="evidence" value="ECO:0007669"/>
    <property type="project" value="TreeGrafter"/>
</dbReference>
<feature type="compositionally biased region" description="Basic and acidic residues" evidence="2">
    <location>
        <begin position="585"/>
        <end position="595"/>
    </location>
</feature>
<feature type="compositionally biased region" description="Acidic residues" evidence="2">
    <location>
        <begin position="68"/>
        <end position="85"/>
    </location>
</feature>
<feature type="compositionally biased region" description="Basic residues" evidence="2">
    <location>
        <begin position="630"/>
        <end position="644"/>
    </location>
</feature>
<evidence type="ECO:0000256" key="2">
    <source>
        <dbReference type="SAM" id="MobiDB-lite"/>
    </source>
</evidence>
<feature type="compositionally biased region" description="Basic and acidic residues" evidence="2">
    <location>
        <begin position="195"/>
        <end position="204"/>
    </location>
</feature>
<feature type="region of interest" description="Disordered" evidence="2">
    <location>
        <begin position="370"/>
        <end position="526"/>
    </location>
</feature>
<dbReference type="PANTHER" id="PTHR14490:SF5">
    <property type="entry name" value="PROTEIN KRI1 HOMOLOG"/>
    <property type="match status" value="1"/>
</dbReference>
<dbReference type="GO" id="GO:0000447">
    <property type="term" value="P:endonucleolytic cleavage in ITS1 to separate SSU-rRNA from 5.8S rRNA and LSU-rRNA from tricistronic rRNA transcript (SSU-rRNA, 5.8S rRNA, LSU-rRNA)"/>
    <property type="evidence" value="ECO:0007669"/>
    <property type="project" value="TreeGrafter"/>
</dbReference>
<feature type="compositionally biased region" description="Acidic residues" evidence="2">
    <location>
        <begin position="397"/>
        <end position="407"/>
    </location>
</feature>
<protein>
    <recommendedName>
        <fullName evidence="3">Kri1-like C-terminal domain-containing protein</fullName>
    </recommendedName>
</protein>
<feature type="compositionally biased region" description="Basic and acidic residues" evidence="2">
    <location>
        <begin position="37"/>
        <end position="67"/>
    </location>
</feature>
<comment type="similarity">
    <text evidence="1">Belongs to the KRI1 family.</text>
</comment>
<dbReference type="Proteomes" id="UP000803884">
    <property type="component" value="Unassembled WGS sequence"/>
</dbReference>
<dbReference type="AlphaFoldDB" id="A0AB34L200"/>
<feature type="region of interest" description="Disordered" evidence="2">
    <location>
        <begin position="1"/>
        <end position="85"/>
    </location>
</feature>
<feature type="region of interest" description="Disordered" evidence="2">
    <location>
        <begin position="564"/>
        <end position="644"/>
    </location>
</feature>
<keyword evidence="5" id="KW-1185">Reference proteome</keyword>
<dbReference type="PANTHER" id="PTHR14490">
    <property type="entry name" value="ZINC FINGER, ZZ TYPE"/>
    <property type="match status" value="1"/>
</dbReference>
<gene>
    <name evidence="4" type="ORF">WHR41_00061</name>
</gene>
<feature type="compositionally biased region" description="Basic and acidic residues" evidence="2">
    <location>
        <begin position="378"/>
        <end position="387"/>
    </location>
</feature>
<feature type="compositionally biased region" description="Acidic residues" evidence="2">
    <location>
        <begin position="446"/>
        <end position="469"/>
    </location>
</feature>
<dbReference type="GeneID" id="96001505"/>
<dbReference type="Pfam" id="PF05178">
    <property type="entry name" value="Kri1"/>
    <property type="match status" value="1"/>
</dbReference>
<accession>A0AB34L200</accession>
<dbReference type="GO" id="GO:0005730">
    <property type="term" value="C:nucleolus"/>
    <property type="evidence" value="ECO:0007669"/>
    <property type="project" value="TreeGrafter"/>
</dbReference>
<proteinExistence type="inferred from homology"/>
<dbReference type="InterPro" id="IPR018034">
    <property type="entry name" value="Kri1"/>
</dbReference>
<dbReference type="EMBL" id="JAAQHG020000001">
    <property type="protein sequence ID" value="KAL1591248.1"/>
    <property type="molecule type" value="Genomic_DNA"/>
</dbReference>